<dbReference type="PANTHER" id="PTHR43223">
    <property type="entry name" value="ALKYL/ARYL-SULFATASE"/>
    <property type="match status" value="1"/>
</dbReference>
<gene>
    <name evidence="4" type="ORF">GCM10022263_39070</name>
</gene>
<feature type="compositionally biased region" description="Pro residues" evidence="1">
    <location>
        <begin position="524"/>
        <end position="535"/>
    </location>
</feature>
<name>A0ABP6WAP9_9ACTN</name>
<reference evidence="5" key="1">
    <citation type="journal article" date="2019" name="Int. J. Syst. Evol. Microbiol.">
        <title>The Global Catalogue of Microorganisms (GCM) 10K type strain sequencing project: providing services to taxonomists for standard genome sequencing and annotation.</title>
        <authorList>
            <consortium name="The Broad Institute Genomics Platform"/>
            <consortium name="The Broad Institute Genome Sequencing Center for Infectious Disease"/>
            <person name="Wu L."/>
            <person name="Ma J."/>
        </authorList>
    </citation>
    <scope>NUCLEOTIDE SEQUENCE [LARGE SCALE GENOMIC DNA]</scope>
    <source>
        <strain evidence="5">JCM 17460</strain>
    </source>
</reference>
<organism evidence="4 5">
    <name type="scientific">Nocardioides daeguensis</name>
    <dbReference type="NCBI Taxonomy" id="908359"/>
    <lineage>
        <taxon>Bacteria</taxon>
        <taxon>Bacillati</taxon>
        <taxon>Actinomycetota</taxon>
        <taxon>Actinomycetes</taxon>
        <taxon>Propionibacteriales</taxon>
        <taxon>Nocardioidaceae</taxon>
        <taxon>Nocardioides</taxon>
    </lineage>
</organism>
<dbReference type="RefSeq" id="WP_218236859.1">
    <property type="nucleotide sequence ID" value="NZ_BAABBB010000023.1"/>
</dbReference>
<evidence type="ECO:0008006" key="6">
    <source>
        <dbReference type="Google" id="ProtNLM"/>
    </source>
</evidence>
<protein>
    <recommendedName>
        <fullName evidence="6">SCP2 domain-containing protein</fullName>
    </recommendedName>
</protein>
<evidence type="ECO:0000313" key="4">
    <source>
        <dbReference type="EMBL" id="GAA3548214.1"/>
    </source>
</evidence>
<dbReference type="PANTHER" id="PTHR43223:SF2">
    <property type="entry name" value="METALLO-BETA-LACTAMASE DOMAIN-CONTAINING PROTEIN"/>
    <property type="match status" value="1"/>
</dbReference>
<feature type="compositionally biased region" description="Low complexity" evidence="1">
    <location>
        <begin position="53"/>
        <end position="65"/>
    </location>
</feature>
<sequence>MSEYRPGPASLHTRLVFERARTELPFCDLQDQADALRGRLAPLPAGAERSRSTLTTAPAPGTATHPSLLRIGELRRITGVFEVVPGVHQVRGLEDRNVTLVDSRRGRVIVDAPHSLAVTRAAVALVDEHAGARPVVARLWAGAGTGTAEIDGLVVDSVRVPDDAVSEVLRWFPSSGFLYAAASVQHSLPPLTSTGRVRDPVAWSQALHDVLCAHREELEVVAGARDWPTWGNGRVRQLLTDQRDLLRYVHDEVLRLGYRGHACAEVVSLLQLPPALAVKWHARGYDSTLEAHARLLHPGEAGTSTPDPSPWQPPVSRSAAVRFLSWAGGLPGAVGRLRTAYAEGDYRWVAQAGEMVLVAEPDAPELRRITAQAYEQLSYQAENIGQHHVFAERAQHLALSRGEPRQPHAYCVVDRASDRLIDHLGVRLEGPRAAQHPLQVRWSVTDAGRDYLLEVHNGALFATQDATAPVEATIASSRATLAAIVCDHLGWRTALREGSARVDGDLQVLDLFFGLLDPWPCPLRPRPAPSPPSTPSSPSLQEEP</sequence>
<evidence type="ECO:0000259" key="3">
    <source>
        <dbReference type="Pfam" id="PF14864"/>
    </source>
</evidence>
<dbReference type="InterPro" id="IPR029229">
    <property type="entry name" value="Alkyl_sulf_C"/>
</dbReference>
<dbReference type="Pfam" id="PF14864">
    <property type="entry name" value="Alkyl_sulf_C"/>
    <property type="match status" value="1"/>
</dbReference>
<feature type="domain" description="Alkyl sulfatase dimerisation" evidence="2">
    <location>
        <begin position="264"/>
        <end position="397"/>
    </location>
</feature>
<dbReference type="EMBL" id="BAABBB010000023">
    <property type="protein sequence ID" value="GAA3548214.1"/>
    <property type="molecule type" value="Genomic_DNA"/>
</dbReference>
<feature type="region of interest" description="Disordered" evidence="1">
    <location>
        <begin position="44"/>
        <end position="65"/>
    </location>
</feature>
<dbReference type="InterPro" id="IPR052195">
    <property type="entry name" value="Bact_Alkyl/Aryl-Sulfatase"/>
</dbReference>
<proteinExistence type="predicted"/>
<feature type="domain" description="Alkyl sulfatase C-terminal" evidence="3">
    <location>
        <begin position="418"/>
        <end position="518"/>
    </location>
</feature>
<evidence type="ECO:0000259" key="2">
    <source>
        <dbReference type="Pfam" id="PF14863"/>
    </source>
</evidence>
<keyword evidence="5" id="KW-1185">Reference proteome</keyword>
<feature type="region of interest" description="Disordered" evidence="1">
    <location>
        <begin position="524"/>
        <end position="544"/>
    </location>
</feature>
<evidence type="ECO:0000313" key="5">
    <source>
        <dbReference type="Proteomes" id="UP001500301"/>
    </source>
</evidence>
<dbReference type="Proteomes" id="UP001500301">
    <property type="component" value="Unassembled WGS sequence"/>
</dbReference>
<dbReference type="Pfam" id="PF14863">
    <property type="entry name" value="Alkyl_sulf_dimr"/>
    <property type="match status" value="1"/>
</dbReference>
<evidence type="ECO:0000256" key="1">
    <source>
        <dbReference type="SAM" id="MobiDB-lite"/>
    </source>
</evidence>
<dbReference type="InterPro" id="IPR029228">
    <property type="entry name" value="Alkyl_sulf_dimr"/>
</dbReference>
<accession>A0ABP6WAP9</accession>
<comment type="caution">
    <text evidence="4">The sequence shown here is derived from an EMBL/GenBank/DDBJ whole genome shotgun (WGS) entry which is preliminary data.</text>
</comment>